<accession>A0AAV7PFP3</accession>
<reference evidence="1" key="1">
    <citation type="journal article" date="2022" name="bioRxiv">
        <title>Sequencing and chromosome-scale assembly of the giantPleurodeles waltlgenome.</title>
        <authorList>
            <person name="Brown T."/>
            <person name="Elewa A."/>
            <person name="Iarovenko S."/>
            <person name="Subramanian E."/>
            <person name="Araus A.J."/>
            <person name="Petzold A."/>
            <person name="Susuki M."/>
            <person name="Suzuki K.-i.T."/>
            <person name="Hayashi T."/>
            <person name="Toyoda A."/>
            <person name="Oliveira C."/>
            <person name="Osipova E."/>
            <person name="Leigh N.D."/>
            <person name="Simon A."/>
            <person name="Yun M.H."/>
        </authorList>
    </citation>
    <scope>NUCLEOTIDE SEQUENCE</scope>
    <source>
        <strain evidence="1">20211129_DDA</strain>
        <tissue evidence="1">Liver</tissue>
    </source>
</reference>
<gene>
    <name evidence="1" type="ORF">NDU88_004599</name>
</gene>
<organism evidence="1 2">
    <name type="scientific">Pleurodeles waltl</name>
    <name type="common">Iberian ribbed newt</name>
    <dbReference type="NCBI Taxonomy" id="8319"/>
    <lineage>
        <taxon>Eukaryota</taxon>
        <taxon>Metazoa</taxon>
        <taxon>Chordata</taxon>
        <taxon>Craniata</taxon>
        <taxon>Vertebrata</taxon>
        <taxon>Euteleostomi</taxon>
        <taxon>Amphibia</taxon>
        <taxon>Batrachia</taxon>
        <taxon>Caudata</taxon>
        <taxon>Salamandroidea</taxon>
        <taxon>Salamandridae</taxon>
        <taxon>Pleurodelinae</taxon>
        <taxon>Pleurodeles</taxon>
    </lineage>
</organism>
<evidence type="ECO:0000313" key="2">
    <source>
        <dbReference type="Proteomes" id="UP001066276"/>
    </source>
</evidence>
<dbReference type="Proteomes" id="UP001066276">
    <property type="component" value="Chromosome 7"/>
</dbReference>
<comment type="caution">
    <text evidence="1">The sequence shown here is derived from an EMBL/GenBank/DDBJ whole genome shotgun (WGS) entry which is preliminary data.</text>
</comment>
<evidence type="ECO:0000313" key="1">
    <source>
        <dbReference type="EMBL" id="KAJ1126191.1"/>
    </source>
</evidence>
<dbReference type="AlphaFoldDB" id="A0AAV7PFP3"/>
<proteinExistence type="predicted"/>
<name>A0AAV7PFP3_PLEWA</name>
<protein>
    <submittedName>
        <fullName evidence="1">Uncharacterized protein</fullName>
    </submittedName>
</protein>
<sequence>MVPAAYQVLNASTDVRSFSSIDLLLKTKAPHYIHKPPGNRRLLTLRSPQLLVEHQGPNLLSLTVLSSAVLPRTRERKA</sequence>
<keyword evidence="2" id="KW-1185">Reference proteome</keyword>
<dbReference type="EMBL" id="JANPWB010000011">
    <property type="protein sequence ID" value="KAJ1126191.1"/>
    <property type="molecule type" value="Genomic_DNA"/>
</dbReference>